<dbReference type="EC" id="2.1.1.356" evidence="2"/>
<keyword evidence="8" id="KW-0805">Transcription regulation</keyword>
<gene>
    <name evidence="15" type="primary">EZH1</name>
</gene>
<evidence type="ECO:0000256" key="9">
    <source>
        <dbReference type="ARBA" id="ARBA00023163"/>
    </source>
</evidence>
<dbReference type="AlphaFoldDB" id="A0A803V4G2"/>
<comment type="catalytic activity">
    <reaction evidence="11">
        <text>L-lysyl(27)-[histone H3] + 3 S-adenosyl-L-methionine = N(6),N(6),N(6)-trimethyl-L-lysyl(27)-[histone H3] + 3 S-adenosyl-L-homocysteine + 3 H(+)</text>
        <dbReference type="Rhea" id="RHEA:60292"/>
        <dbReference type="Rhea" id="RHEA-COMP:15535"/>
        <dbReference type="Rhea" id="RHEA-COMP:15548"/>
        <dbReference type="ChEBI" id="CHEBI:15378"/>
        <dbReference type="ChEBI" id="CHEBI:29969"/>
        <dbReference type="ChEBI" id="CHEBI:57856"/>
        <dbReference type="ChEBI" id="CHEBI:59789"/>
        <dbReference type="ChEBI" id="CHEBI:61961"/>
        <dbReference type="EC" id="2.1.1.356"/>
    </reaction>
</comment>
<dbReference type="SMART" id="SM00317">
    <property type="entry name" value="SET"/>
    <property type="match status" value="1"/>
</dbReference>
<dbReference type="PANTHER" id="PTHR45747:SF1">
    <property type="entry name" value="HISTONE-LYSINE N-METHYLTRANSFERASE EZH1"/>
    <property type="match status" value="1"/>
</dbReference>
<dbReference type="SUPFAM" id="SSF82199">
    <property type="entry name" value="SET domain"/>
    <property type="match status" value="1"/>
</dbReference>
<dbReference type="GO" id="GO:0032259">
    <property type="term" value="P:methylation"/>
    <property type="evidence" value="ECO:0007669"/>
    <property type="project" value="UniProtKB-KW"/>
</dbReference>
<keyword evidence="7" id="KW-0156">Chromatin regulator</keyword>
<proteinExistence type="predicted"/>
<dbReference type="PROSITE" id="PS51633">
    <property type="entry name" value="CXC"/>
    <property type="match status" value="1"/>
</dbReference>
<keyword evidence="6" id="KW-0949">S-adenosyl-L-methionine</keyword>
<evidence type="ECO:0000256" key="11">
    <source>
        <dbReference type="ARBA" id="ARBA00048568"/>
    </source>
</evidence>
<dbReference type="Proteomes" id="UP000016665">
    <property type="component" value="Chromosome 27"/>
</dbReference>
<evidence type="ECO:0000256" key="3">
    <source>
        <dbReference type="ARBA" id="ARBA00022491"/>
    </source>
</evidence>
<dbReference type="PROSITE" id="PS50280">
    <property type="entry name" value="SET"/>
    <property type="match status" value="1"/>
</dbReference>
<keyword evidence="4" id="KW-0489">Methyltransferase</keyword>
<name>A0A803V4G2_FICAL</name>
<feature type="region of interest" description="Disordered" evidence="12">
    <location>
        <begin position="379"/>
        <end position="414"/>
    </location>
</feature>
<evidence type="ECO:0000256" key="1">
    <source>
        <dbReference type="ARBA" id="ARBA00004123"/>
    </source>
</evidence>
<dbReference type="InterPro" id="IPR048358">
    <property type="entry name" value="EZH1/2_MCSS"/>
</dbReference>
<reference evidence="15" key="3">
    <citation type="submission" date="2025-09" db="UniProtKB">
        <authorList>
            <consortium name="Ensembl"/>
        </authorList>
    </citation>
    <scope>IDENTIFICATION</scope>
</reference>
<dbReference type="CDD" id="cd00167">
    <property type="entry name" value="SANT"/>
    <property type="match status" value="1"/>
</dbReference>
<dbReference type="InterPro" id="IPR046341">
    <property type="entry name" value="SET_dom_sf"/>
</dbReference>
<dbReference type="GO" id="GO:0035098">
    <property type="term" value="C:ESC/E(Z) complex"/>
    <property type="evidence" value="ECO:0007669"/>
    <property type="project" value="TreeGrafter"/>
</dbReference>
<dbReference type="PANTHER" id="PTHR45747">
    <property type="entry name" value="HISTONE-LYSINE N-METHYLTRANSFERASE E(Z)"/>
    <property type="match status" value="1"/>
</dbReference>
<evidence type="ECO:0000313" key="16">
    <source>
        <dbReference type="Proteomes" id="UP000016665"/>
    </source>
</evidence>
<dbReference type="Pfam" id="PF18264">
    <property type="entry name" value="preSET_CXC"/>
    <property type="match status" value="1"/>
</dbReference>
<reference evidence="15" key="2">
    <citation type="submission" date="2025-08" db="UniProtKB">
        <authorList>
            <consortium name="Ensembl"/>
        </authorList>
    </citation>
    <scope>IDENTIFICATION</scope>
</reference>
<dbReference type="InterPro" id="IPR045318">
    <property type="entry name" value="EZH1/2-like"/>
</dbReference>
<feature type="compositionally biased region" description="Low complexity" evidence="12">
    <location>
        <begin position="395"/>
        <end position="406"/>
    </location>
</feature>
<dbReference type="InterPro" id="IPR033467">
    <property type="entry name" value="Tesmin/TSO1-like_CXC"/>
</dbReference>
<keyword evidence="5" id="KW-0808">Transferase</keyword>
<dbReference type="InterPro" id="IPR041343">
    <property type="entry name" value="PRC2_HTH_1"/>
</dbReference>
<evidence type="ECO:0000256" key="4">
    <source>
        <dbReference type="ARBA" id="ARBA00022603"/>
    </source>
</evidence>
<dbReference type="InterPro" id="IPR041355">
    <property type="entry name" value="Pre-SET_CXC"/>
</dbReference>
<dbReference type="InterPro" id="IPR026489">
    <property type="entry name" value="CXC_dom"/>
</dbReference>
<dbReference type="InterPro" id="IPR021654">
    <property type="entry name" value="EZH1/EZH2"/>
</dbReference>
<dbReference type="Pfam" id="PF11616">
    <property type="entry name" value="EZH2_WD-Binding"/>
    <property type="match status" value="1"/>
</dbReference>
<accession>A0A803V4G2</accession>
<comment type="subcellular location">
    <subcellularLocation>
        <location evidence="1">Nucleus</location>
    </subcellularLocation>
</comment>
<dbReference type="SMART" id="SM00717">
    <property type="entry name" value="SANT"/>
    <property type="match status" value="1"/>
</dbReference>
<feature type="region of interest" description="Disordered" evidence="12">
    <location>
        <begin position="192"/>
        <end position="228"/>
    </location>
</feature>
<dbReference type="InterPro" id="IPR001005">
    <property type="entry name" value="SANT/Myb"/>
</dbReference>
<dbReference type="Pfam" id="PF21358">
    <property type="entry name" value="Ezh2_MCSS"/>
    <property type="match status" value="1"/>
</dbReference>
<dbReference type="GeneTree" id="ENSGT00940000156604"/>
<dbReference type="InterPro" id="IPR001214">
    <property type="entry name" value="SET_dom"/>
</dbReference>
<dbReference type="RefSeq" id="XP_016159840.1">
    <property type="nucleotide sequence ID" value="XM_016304354.1"/>
</dbReference>
<feature type="domain" description="CXC" evidence="14">
    <location>
        <begin position="505"/>
        <end position="607"/>
    </location>
</feature>
<evidence type="ECO:0000259" key="13">
    <source>
        <dbReference type="PROSITE" id="PS50280"/>
    </source>
</evidence>
<dbReference type="GeneID" id="101811414"/>
<evidence type="ECO:0000256" key="8">
    <source>
        <dbReference type="ARBA" id="ARBA00023015"/>
    </source>
</evidence>
<feature type="domain" description="SET" evidence="13">
    <location>
        <begin position="614"/>
        <end position="729"/>
    </location>
</feature>
<evidence type="ECO:0000256" key="10">
    <source>
        <dbReference type="ARBA" id="ARBA00023242"/>
    </source>
</evidence>
<sequence length="730" mass="83700">MAEQKMEITTPPTSKCIMYWKRKVKSEYMRLRQLKRFQANMGAKALFVANFAKVHEKTQILNEDWKKLRVQPVQLMKPVSGHPFLKQCTVESIFPGFSSQTLYMRTLNTVALVPIMYSWSPLQQNFMVEDETVLCNIPYMGDEVKEEDETFIEELINNYDGKVHGEEEIISGSVLISDAVFLELVNALNQYSDEEEEGHNDSEVKQEDGKEELPVTRKRKRGVEGNKKCSKKRFPNDMIFTAISSMFPEYGFPEDMKERYRELTEVSDPNVLPPQCTPNIDGPCAKSVQREQSLHSFHTLFCRRCFKYDCFLHPFHATPNVYKRKNRETKIEPDPCGADCFLWLEGAKEFAALHNPRSKCSGRRRRRHHVVAASCSNTPAVTETREGDSDRDTGNEWASSSSEANSRCQTPTKQKLSPASSQLFAVEAPQEPVEWTGAEESLFRVFHGTYFNNFCSIARLLGTKTCKQVFQFAVKESLITKLPTNELMNPSQKKKRKHRLWAAHCRKIQLKKDNSPTQVYNYQPCDHPEHPCDSSCPCIMTQNFCEKFCQCNPDCQNRFPGCRCKTQCNTKQCPCYLAVRECDPDLCLTCGASEHWDCKVVSCKNCSIQRGLKKHLLLAPSDVAGWGTFIKEAVQKNEFISEYCGELISQDEADRRGKVYDKYMSSFLFNLNNDFVVDATRKGNKIRFANHSVNPNCYAKVVMVNGDHRIGIFAKRAIQAGEELFFDYSK</sequence>
<keyword evidence="9" id="KW-0804">Transcription</keyword>
<evidence type="ECO:0000259" key="14">
    <source>
        <dbReference type="PROSITE" id="PS51633"/>
    </source>
</evidence>
<protein>
    <recommendedName>
        <fullName evidence="2">[histone H3]-lysine(27) N-trimethyltransferase</fullName>
        <ecNumber evidence="2">2.1.1.356</ecNumber>
    </recommendedName>
</protein>
<keyword evidence="3" id="KW-0678">Repressor</keyword>
<keyword evidence="10" id="KW-0539">Nucleus</keyword>
<dbReference type="FunFam" id="2.170.270.10:FF:000001">
    <property type="entry name" value="Putative histone-lysine N-methyltransferase EZH2"/>
    <property type="match status" value="1"/>
</dbReference>
<dbReference type="OrthoDB" id="6141102at2759"/>
<dbReference type="GO" id="GO:0031507">
    <property type="term" value="P:heterochromatin formation"/>
    <property type="evidence" value="ECO:0007669"/>
    <property type="project" value="TreeGrafter"/>
</dbReference>
<feature type="compositionally biased region" description="Basic and acidic residues" evidence="12">
    <location>
        <begin position="383"/>
        <end position="394"/>
    </location>
</feature>
<evidence type="ECO:0000256" key="12">
    <source>
        <dbReference type="SAM" id="MobiDB-lite"/>
    </source>
</evidence>
<keyword evidence="16" id="KW-1185">Reference proteome</keyword>
<dbReference type="Pfam" id="PF00856">
    <property type="entry name" value="SET"/>
    <property type="match status" value="1"/>
</dbReference>
<evidence type="ECO:0000256" key="6">
    <source>
        <dbReference type="ARBA" id="ARBA00022691"/>
    </source>
</evidence>
<dbReference type="Ensembl" id="ENSFALT00000036252.1">
    <property type="protein sequence ID" value="ENSFALP00000017618.1"/>
    <property type="gene ID" value="ENSFALG00000000715.2"/>
</dbReference>
<dbReference type="SMART" id="SM01114">
    <property type="entry name" value="CXC"/>
    <property type="match status" value="1"/>
</dbReference>
<dbReference type="Pfam" id="PF18118">
    <property type="entry name" value="PRC2_HTH_1"/>
    <property type="match status" value="1"/>
</dbReference>
<evidence type="ECO:0000256" key="2">
    <source>
        <dbReference type="ARBA" id="ARBA00012186"/>
    </source>
</evidence>
<dbReference type="CTD" id="2145"/>
<evidence type="ECO:0000256" key="5">
    <source>
        <dbReference type="ARBA" id="ARBA00022679"/>
    </source>
</evidence>
<reference evidence="15 16" key="1">
    <citation type="journal article" date="2012" name="Nature">
        <title>The genomic landscape of species divergence in Ficedula flycatchers.</title>
        <authorList>
            <person name="Ellegren H."/>
            <person name="Smeds L."/>
            <person name="Burri R."/>
            <person name="Olason P.I."/>
            <person name="Backstrom N."/>
            <person name="Kawakami T."/>
            <person name="Kunstner A."/>
            <person name="Makinen H."/>
            <person name="Nadachowska-Brzyska K."/>
            <person name="Qvarnstrom A."/>
            <person name="Uebbing S."/>
            <person name="Wolf J.B."/>
        </authorList>
    </citation>
    <scope>NUCLEOTIDE SEQUENCE [LARGE SCALE GENOMIC DNA]</scope>
</reference>
<evidence type="ECO:0000313" key="15">
    <source>
        <dbReference type="Ensembl" id="ENSFALP00000017618.1"/>
    </source>
</evidence>
<dbReference type="GO" id="GO:0140951">
    <property type="term" value="F:histone H3K27 trimethyltransferase activity"/>
    <property type="evidence" value="ECO:0007669"/>
    <property type="project" value="UniProtKB-EC"/>
</dbReference>
<evidence type="ECO:0000256" key="7">
    <source>
        <dbReference type="ARBA" id="ARBA00022853"/>
    </source>
</evidence>
<feature type="compositionally biased region" description="Basic and acidic residues" evidence="12">
    <location>
        <begin position="199"/>
        <end position="215"/>
    </location>
</feature>
<dbReference type="Gene3D" id="2.170.270.10">
    <property type="entry name" value="SET domain"/>
    <property type="match status" value="1"/>
</dbReference>
<organism evidence="15 16">
    <name type="scientific">Ficedula albicollis</name>
    <name type="common">Collared flycatcher</name>
    <name type="synonym">Muscicapa albicollis</name>
    <dbReference type="NCBI Taxonomy" id="59894"/>
    <lineage>
        <taxon>Eukaryota</taxon>
        <taxon>Metazoa</taxon>
        <taxon>Chordata</taxon>
        <taxon>Craniata</taxon>
        <taxon>Vertebrata</taxon>
        <taxon>Euteleostomi</taxon>
        <taxon>Archelosauria</taxon>
        <taxon>Archosauria</taxon>
        <taxon>Dinosauria</taxon>
        <taxon>Saurischia</taxon>
        <taxon>Theropoda</taxon>
        <taxon>Coelurosauria</taxon>
        <taxon>Aves</taxon>
        <taxon>Neognathae</taxon>
        <taxon>Neoaves</taxon>
        <taxon>Telluraves</taxon>
        <taxon>Australaves</taxon>
        <taxon>Passeriformes</taxon>
        <taxon>Muscicapidae</taxon>
        <taxon>Ficedula</taxon>
    </lineage>
</organism>
<dbReference type="GO" id="GO:0003682">
    <property type="term" value="F:chromatin binding"/>
    <property type="evidence" value="ECO:0007669"/>
    <property type="project" value="TreeGrafter"/>
</dbReference>